<gene>
    <name evidence="2" type="ordered locus">HacjB3_18633</name>
    <name evidence="3" type="ORF">C497_00790</name>
</gene>
<dbReference type="eggNOG" id="arCOG07813">
    <property type="taxonomic scope" value="Archaea"/>
</dbReference>
<evidence type="ECO:0000313" key="5">
    <source>
        <dbReference type="Proteomes" id="UP000011645"/>
    </source>
</evidence>
<dbReference type="PATRIC" id="fig|795797.18.peg.3615"/>
<evidence type="ECO:0000313" key="3">
    <source>
        <dbReference type="EMBL" id="ELY41565.1"/>
    </source>
</evidence>
<dbReference type="Gene3D" id="2.60.120.200">
    <property type="match status" value="1"/>
</dbReference>
<geneLocation type="plasmid" evidence="2 4">
    <name>2</name>
</geneLocation>
<dbReference type="InterPro" id="IPR046540">
    <property type="entry name" value="DMFA2_C"/>
</dbReference>
<sequence length="669" mass="74559">MVQPTLPDAGEQALLTKFADNTGYGLYISQSGDLCLRLAGSNGEIVEVNSGLVFEGGKRQGATWYFVGATFDPDDGTVTLYQEPHPENQRKILHPIDEYEAMVEESVDINGIATNDSPLVIGGEPMETGNGVVAKSCYNGKLERPQVFSEALDLADMRSAIADEPPTDVASSLVGAWDFSEGITSDGIPEYTTVVDISPHENHGKLVNTPARGMIGYNWSEDEYNFTNAPEEYGAIHFHHDDLTDADWEVDFEYTLPEGMDSAVYAARLTTENDETYIPFFVRPEKPEDTADIAFLAPTASYLAYSNDHLTTDGVITEPLSGQVSVMRQEDLYLSEHREYGLSCYDSHADGSGVFYSSRKRPILNMVPKYKHWLSSVPSTLWQFNADLHIVDWLEEKGYDFDVITDEDLYEEGADLLEPYNVVLTGSHPEYYSSEMWDGVLSYQQQGGRFMYMGANGFYWSIAFHPEDSQTIEVRRGITGSGAWFNNPGELRHSFTGEMGGIWRDRNKPPQKLAGVGWIAEGFDKSSYYRRKPDSYESETEFIFEGIESEVLGDFGLIGHGAAGLELDIYNEDLGTPEHTYLLASSEDHTPNYLRVVEEIFFDLPSYEGGQDPEARGDIVYYKLPNDGAVFSTSSIGFHGSLSHDSYENNISKMIENVLDAFKEDGTLP</sequence>
<dbReference type="InterPro" id="IPR013320">
    <property type="entry name" value="ConA-like_dom_sf"/>
</dbReference>
<reference evidence="2 4" key="1">
    <citation type="journal article" date="2010" name="J. Bacteriol.">
        <title>Complete genome sequence of Halalkalicoccus jeotgali B3(T), an extremely halophilic archaeon.</title>
        <authorList>
            <person name="Roh S.W."/>
            <person name="Nam Y.D."/>
            <person name="Nam S.H."/>
            <person name="Choi S.H."/>
            <person name="Park H.S."/>
            <person name="Bae J.W."/>
        </authorList>
    </citation>
    <scope>NUCLEOTIDE SEQUENCE [LARGE SCALE GENOMIC DNA]</scope>
    <source>
        <strain evidence="2">B3</strain>
        <strain evidence="4">DSM 18796 / CECT 7217 / JCM 14584 / KCTC 4019 / B3</strain>
        <plasmid evidence="4">2</plasmid>
    </source>
</reference>
<evidence type="ECO:0000313" key="2">
    <source>
        <dbReference type="EMBL" id="ADJ17066.1"/>
    </source>
</evidence>
<protein>
    <submittedName>
        <fullName evidence="2">Large subunit of N,N-dimethylformamidase</fullName>
    </submittedName>
</protein>
<dbReference type="Proteomes" id="UP000011645">
    <property type="component" value="Unassembled WGS sequence"/>
</dbReference>
<dbReference type="Proteomes" id="UP000000390">
    <property type="component" value="Plasmid 2"/>
</dbReference>
<dbReference type="HOGENOM" id="CLU_013754_0_0_2"/>
<dbReference type="EMBL" id="CP002064">
    <property type="protein sequence ID" value="ADJ17066.1"/>
    <property type="molecule type" value="Genomic_DNA"/>
</dbReference>
<evidence type="ECO:0000259" key="1">
    <source>
        <dbReference type="Pfam" id="PF20254"/>
    </source>
</evidence>
<dbReference type="AlphaFoldDB" id="D8JCF9"/>
<proteinExistence type="predicted"/>
<dbReference type="EMBL" id="AOHV01000003">
    <property type="protein sequence ID" value="ELY41565.1"/>
    <property type="molecule type" value="Genomic_DNA"/>
</dbReference>
<dbReference type="SUPFAM" id="SSF52317">
    <property type="entry name" value="Class I glutamine amidotransferase-like"/>
    <property type="match status" value="1"/>
</dbReference>
<keyword evidence="2" id="KW-0614">Plasmid</keyword>
<dbReference type="Pfam" id="PF20254">
    <property type="entry name" value="DMFA2_C"/>
    <property type="match status" value="1"/>
</dbReference>
<keyword evidence="5" id="KW-1185">Reference proteome</keyword>
<dbReference type="InterPro" id="IPR029062">
    <property type="entry name" value="Class_I_gatase-like"/>
</dbReference>
<dbReference type="KEGG" id="hje:HacjB3_18633"/>
<reference evidence="3 5" key="2">
    <citation type="journal article" date="2014" name="PLoS Genet.">
        <title>Phylogenetically driven sequencing of extremely halophilic archaea reveals strategies for static and dynamic osmo-response.</title>
        <authorList>
            <person name="Becker E.A."/>
            <person name="Seitzer P.M."/>
            <person name="Tritt A."/>
            <person name="Larsen D."/>
            <person name="Krusor M."/>
            <person name="Yao A.I."/>
            <person name="Wu D."/>
            <person name="Madern D."/>
            <person name="Eisen J.A."/>
            <person name="Darling A.E."/>
            <person name="Facciotti M.T."/>
        </authorList>
    </citation>
    <scope>NUCLEOTIDE SEQUENCE [LARGE SCALE GENOMIC DNA]</scope>
    <source>
        <strain evidence="3">B3</strain>
        <strain evidence="5">DSM 18796 / CECT 7217 / JCM 14584 / KCTC 4019 / B3</strain>
    </source>
</reference>
<organism evidence="2 4">
    <name type="scientific">Halalkalicoccus jeotgali (strain DSM 18796 / CECT 7217 / JCM 14584 / KCTC 4019 / B3)</name>
    <dbReference type="NCBI Taxonomy" id="795797"/>
    <lineage>
        <taxon>Archaea</taxon>
        <taxon>Methanobacteriati</taxon>
        <taxon>Methanobacteriota</taxon>
        <taxon>Stenosarchaea group</taxon>
        <taxon>Halobacteria</taxon>
        <taxon>Halobacteriales</taxon>
        <taxon>Halococcaceae</taxon>
        <taxon>Halalkalicoccus</taxon>
    </lineage>
</organism>
<name>D8JCF9_HALJB</name>
<feature type="domain" description="N,N-dimethylformamidase beta subunit-like C-terminal" evidence="1">
    <location>
        <begin position="214"/>
        <end position="646"/>
    </location>
</feature>
<evidence type="ECO:0000313" key="4">
    <source>
        <dbReference type="Proteomes" id="UP000000390"/>
    </source>
</evidence>
<accession>D8JCF9</accession>
<dbReference type="SUPFAM" id="SSF49899">
    <property type="entry name" value="Concanavalin A-like lectins/glucanases"/>
    <property type="match status" value="1"/>
</dbReference>